<keyword evidence="9" id="KW-0961">Cell wall biogenesis/degradation</keyword>
<keyword evidence="7" id="KW-0862">Zinc</keyword>
<protein>
    <recommendedName>
        <fullName evidence="11">Murein endopeptidase K</fullName>
    </recommendedName>
</protein>
<evidence type="ECO:0000256" key="4">
    <source>
        <dbReference type="ARBA" id="ARBA00022723"/>
    </source>
</evidence>
<evidence type="ECO:0000256" key="2">
    <source>
        <dbReference type="ARBA" id="ARBA00004776"/>
    </source>
</evidence>
<dbReference type="Proteomes" id="UP000318943">
    <property type="component" value="Unassembled WGS sequence"/>
</dbReference>
<evidence type="ECO:0000256" key="6">
    <source>
        <dbReference type="ARBA" id="ARBA00022801"/>
    </source>
</evidence>
<dbReference type="Pfam" id="PF05951">
    <property type="entry name" value="Peptidase_M15_2"/>
    <property type="match status" value="1"/>
</dbReference>
<keyword evidence="6" id="KW-0378">Hydrolase</keyword>
<evidence type="ECO:0000256" key="3">
    <source>
        <dbReference type="ARBA" id="ARBA00022670"/>
    </source>
</evidence>
<comment type="cofactor">
    <cofactor evidence="1">
        <name>Zn(2+)</name>
        <dbReference type="ChEBI" id="CHEBI:29105"/>
    </cofactor>
</comment>
<comment type="caution">
    <text evidence="13">The sequence shown here is derived from an EMBL/GenBank/DDBJ whole genome shotgun (WGS) entry which is preliminary data.</text>
</comment>
<evidence type="ECO:0000256" key="1">
    <source>
        <dbReference type="ARBA" id="ARBA00001947"/>
    </source>
</evidence>
<dbReference type="InterPro" id="IPR009045">
    <property type="entry name" value="Zn_M74/Hedgehog-like"/>
</dbReference>
<comment type="similarity">
    <text evidence="10">Belongs to the peptidase M15 family.</text>
</comment>
<evidence type="ECO:0000256" key="9">
    <source>
        <dbReference type="ARBA" id="ARBA00023316"/>
    </source>
</evidence>
<dbReference type="PANTHER" id="PTHR37425:SF1">
    <property type="entry name" value="OUTER MEMBRANE PROTEIN"/>
    <property type="match status" value="1"/>
</dbReference>
<dbReference type="EMBL" id="VCIZ01000007">
    <property type="protein sequence ID" value="TSP12146.1"/>
    <property type="molecule type" value="Genomic_DNA"/>
</dbReference>
<keyword evidence="3" id="KW-0645">Protease</keyword>
<evidence type="ECO:0000256" key="5">
    <source>
        <dbReference type="ARBA" id="ARBA00022729"/>
    </source>
</evidence>
<keyword evidence="5 12" id="KW-0732">Signal</keyword>
<gene>
    <name evidence="13" type="ORF">FGG12_14115</name>
</gene>
<evidence type="ECO:0000256" key="8">
    <source>
        <dbReference type="ARBA" id="ARBA00023049"/>
    </source>
</evidence>
<dbReference type="RefSeq" id="WP_144198296.1">
    <property type="nucleotide sequence ID" value="NZ_CAJPVH010000001.1"/>
</dbReference>
<evidence type="ECO:0000256" key="7">
    <source>
        <dbReference type="ARBA" id="ARBA00022833"/>
    </source>
</evidence>
<comment type="pathway">
    <text evidence="2">Cell wall biogenesis; cell wall polysaccharide biosynthesis.</text>
</comment>
<feature type="chain" id="PRO_5045542559" description="Murein endopeptidase K" evidence="12">
    <location>
        <begin position="38"/>
        <end position="189"/>
    </location>
</feature>
<dbReference type="InterPro" id="IPR006311">
    <property type="entry name" value="TAT_signal"/>
</dbReference>
<feature type="signal peptide" evidence="12">
    <location>
        <begin position="1"/>
        <end position="37"/>
    </location>
</feature>
<proteinExistence type="inferred from homology"/>
<sequence>MTHTRNTPARRRFLRQSSAVALAAGLSALAVPRLALASVPGARALSFSHTHTGEQISLVYAMGDHVLPDAQQALNRFLRDHYSGDVGNIDPKLLGLLADLRGVLGADQAFEVISGYRSPVTNERLRKTRGGGVARRSLHMDGMAIDIRLPGVPLADLRDAAVSLGGGGVGIYTRDNFVHMDTGRVRHWG</sequence>
<evidence type="ECO:0000256" key="10">
    <source>
        <dbReference type="ARBA" id="ARBA00093448"/>
    </source>
</evidence>
<evidence type="ECO:0000256" key="11">
    <source>
        <dbReference type="ARBA" id="ARBA00093666"/>
    </source>
</evidence>
<dbReference type="PROSITE" id="PS51318">
    <property type="entry name" value="TAT"/>
    <property type="match status" value="1"/>
</dbReference>
<evidence type="ECO:0000313" key="13">
    <source>
        <dbReference type="EMBL" id="TSP12146.1"/>
    </source>
</evidence>
<dbReference type="InterPro" id="IPR010275">
    <property type="entry name" value="MepK"/>
</dbReference>
<keyword evidence="14" id="KW-1185">Reference proteome</keyword>
<keyword evidence="4" id="KW-0479">Metal-binding</keyword>
<keyword evidence="8" id="KW-0482">Metalloprotease</keyword>
<dbReference type="SUPFAM" id="SSF55166">
    <property type="entry name" value="Hedgehog/DD-peptidase"/>
    <property type="match status" value="1"/>
</dbReference>
<dbReference type="PANTHER" id="PTHR37425">
    <property type="match status" value="1"/>
</dbReference>
<reference evidence="13 14" key="1">
    <citation type="submission" date="2019-05" db="EMBL/GenBank/DDBJ databases">
        <title>Whole genome sequence analysis of Cupriavidus campinensis S14E4C strain.</title>
        <authorList>
            <person name="Abbaszade G."/>
            <person name="Szabo A."/>
            <person name="Toumi M."/>
            <person name="Toth E."/>
        </authorList>
    </citation>
    <scope>NUCLEOTIDE SEQUENCE [LARGE SCALE GENOMIC DNA]</scope>
    <source>
        <strain evidence="13 14">S14E4C</strain>
    </source>
</reference>
<organism evidence="13 14">
    <name type="scientific">Cupriavidus campinensis</name>
    <dbReference type="NCBI Taxonomy" id="151783"/>
    <lineage>
        <taxon>Bacteria</taxon>
        <taxon>Pseudomonadati</taxon>
        <taxon>Pseudomonadota</taxon>
        <taxon>Betaproteobacteria</taxon>
        <taxon>Burkholderiales</taxon>
        <taxon>Burkholderiaceae</taxon>
        <taxon>Cupriavidus</taxon>
    </lineage>
</organism>
<name>A0ABY3EMY5_9BURK</name>
<evidence type="ECO:0000256" key="12">
    <source>
        <dbReference type="SAM" id="SignalP"/>
    </source>
</evidence>
<accession>A0ABY3EMY5</accession>
<evidence type="ECO:0000313" key="14">
    <source>
        <dbReference type="Proteomes" id="UP000318943"/>
    </source>
</evidence>
<dbReference type="Gene3D" id="3.30.1380.10">
    <property type="match status" value="1"/>
</dbReference>